<comment type="caution">
    <text evidence="2">The sequence shown here is derived from an EMBL/GenBank/DDBJ whole genome shotgun (WGS) entry which is preliminary data.</text>
</comment>
<dbReference type="InterPro" id="IPR027417">
    <property type="entry name" value="P-loop_NTPase"/>
</dbReference>
<feature type="compositionally biased region" description="Basic and acidic residues" evidence="1">
    <location>
        <begin position="561"/>
        <end position="575"/>
    </location>
</feature>
<evidence type="ECO:0000313" key="3">
    <source>
        <dbReference type="Proteomes" id="UP001470230"/>
    </source>
</evidence>
<feature type="compositionally biased region" description="Polar residues" evidence="1">
    <location>
        <begin position="449"/>
        <end position="458"/>
    </location>
</feature>
<feature type="compositionally biased region" description="Polar residues" evidence="1">
    <location>
        <begin position="751"/>
        <end position="770"/>
    </location>
</feature>
<accession>A0ABR2GPQ6</accession>
<feature type="compositionally biased region" description="Polar residues" evidence="1">
    <location>
        <begin position="474"/>
        <end position="486"/>
    </location>
</feature>
<proteinExistence type="predicted"/>
<sequence length="795" mass="89492">MGNEQGSPYLQQKQQQQSSKPGSSPYDFESLIVIRGERRTGKSTLLTRMKGQNFNPNYTPTPGLEVYQFPWKLNSSHCNNVMISIWDVVEHSIPQQSTTETNPTNSAPLPDAQTIDTLKRANGLVIMIDPRSPSSISLAEQLICEAPEECQIVVFSNFYGEENVKGIIPMKLRSHIGRFSFIPGNLRTNLGLKQLAKWLQLPLLAAKRKMFADLFRAADNDLHSLEDEFYDDAKGYLSVQSAAQKIEASSPKMQSYSYLDQQNQSNISNSNSNSSVNYSEPSKLERPSVFAEPIKPKKRKKMPFFNNTGTSYNEDQNQGNDDDDDGFWSDDDGNGIDDLNNYDEVPSRKTNELRPNPMVQAPPPKKTMKQIIEENTIRVDHHEDVNDAHPTNKKRKKKVHHDQKVQQNNQEQVENDNFFSDSGDENKANEVPESNAANHEESTKAPQAKSKTVFTTTLVLEEEDEEDELEKPSIVNSHIVQASQQEIVDAQRNAEISAKEQSNEDGADEEGFWSDNEDENNSQEQQESINVNDDDDEIKPNPLVQNIKPRENNYQNVVPHAQEKPETQEKVKNDINDGDEEEEAEIQPNQQEELKPNPLVQPVKKRTNPYQNITPIQTQQQKPIEQEKPLEQQTEKSATNAPSTNDDDDFWNFEQPAVSQQVIAAAIQHKKKKVKKAAAAAAPEQAKPKERPLVIPKSQVAQRTITVGTSKLSYQQQQLQQQQQQQIPVIPTTDLFSDLNEPGSDFFPSQKPASSKAQMSQTTQKVDSASTTKTVRKRKRVVKSGAGSTSGYDAV</sequence>
<dbReference type="Gene3D" id="3.40.50.300">
    <property type="entry name" value="P-loop containing nucleotide triphosphate hydrolases"/>
    <property type="match status" value="1"/>
</dbReference>
<dbReference type="Proteomes" id="UP001470230">
    <property type="component" value="Unassembled WGS sequence"/>
</dbReference>
<feature type="compositionally biased region" description="Low complexity" evidence="1">
    <location>
        <begin position="613"/>
        <end position="623"/>
    </location>
</feature>
<organism evidence="2 3">
    <name type="scientific">Tritrichomonas musculus</name>
    <dbReference type="NCBI Taxonomy" id="1915356"/>
    <lineage>
        <taxon>Eukaryota</taxon>
        <taxon>Metamonada</taxon>
        <taxon>Parabasalia</taxon>
        <taxon>Tritrichomonadida</taxon>
        <taxon>Tritrichomonadidae</taxon>
        <taxon>Tritrichomonas</taxon>
    </lineage>
</organism>
<feature type="region of interest" description="Disordered" evidence="1">
    <location>
        <begin position="678"/>
        <end position="697"/>
    </location>
</feature>
<feature type="compositionally biased region" description="Low complexity" evidence="1">
    <location>
        <begin position="405"/>
        <end position="417"/>
    </location>
</feature>
<feature type="region of interest" description="Disordered" evidence="1">
    <location>
        <begin position="1"/>
        <end position="27"/>
    </location>
</feature>
<feature type="compositionally biased region" description="Acidic residues" evidence="1">
    <location>
        <begin position="320"/>
        <end position="335"/>
    </location>
</feature>
<evidence type="ECO:0000256" key="1">
    <source>
        <dbReference type="SAM" id="MobiDB-lite"/>
    </source>
</evidence>
<gene>
    <name evidence="2" type="ORF">M9Y10_040316</name>
</gene>
<feature type="region of interest" description="Disordered" evidence="1">
    <location>
        <begin position="263"/>
        <end position="651"/>
    </location>
</feature>
<keyword evidence="3" id="KW-1185">Reference proteome</keyword>
<feature type="compositionally biased region" description="Low complexity" evidence="1">
    <location>
        <begin position="263"/>
        <end position="277"/>
    </location>
</feature>
<name>A0ABR2GPQ6_9EUKA</name>
<dbReference type="Pfam" id="PF08477">
    <property type="entry name" value="Roc"/>
    <property type="match status" value="1"/>
</dbReference>
<feature type="compositionally biased region" description="Acidic residues" evidence="1">
    <location>
        <begin position="460"/>
        <end position="469"/>
    </location>
</feature>
<dbReference type="SUPFAM" id="SSF52540">
    <property type="entry name" value="P-loop containing nucleoside triphosphate hydrolases"/>
    <property type="match status" value="1"/>
</dbReference>
<feature type="compositionally biased region" description="Acidic residues" evidence="1">
    <location>
        <begin position="503"/>
        <end position="521"/>
    </location>
</feature>
<evidence type="ECO:0000313" key="2">
    <source>
        <dbReference type="EMBL" id="KAK8835935.1"/>
    </source>
</evidence>
<dbReference type="CDD" id="cd00882">
    <property type="entry name" value="Ras_like_GTPase"/>
    <property type="match status" value="1"/>
</dbReference>
<feature type="region of interest" description="Disordered" evidence="1">
    <location>
        <begin position="734"/>
        <end position="795"/>
    </location>
</feature>
<feature type="compositionally biased region" description="Polar residues" evidence="1">
    <location>
        <begin position="786"/>
        <end position="795"/>
    </location>
</feature>
<dbReference type="InterPro" id="IPR040385">
    <property type="entry name" value="RABL6"/>
</dbReference>
<protein>
    <submittedName>
        <fullName evidence="2">Rab-like protein 6</fullName>
    </submittedName>
</protein>
<feature type="compositionally biased region" description="Low complexity" evidence="1">
    <location>
        <begin position="1"/>
        <end position="26"/>
    </location>
</feature>
<feature type="compositionally biased region" description="Basic and acidic residues" evidence="1">
    <location>
        <begin position="371"/>
        <end position="387"/>
    </location>
</feature>
<feature type="compositionally biased region" description="Basic residues" evidence="1">
    <location>
        <begin position="391"/>
        <end position="401"/>
    </location>
</feature>
<feature type="compositionally biased region" description="Polar residues" evidence="1">
    <location>
        <begin position="635"/>
        <end position="644"/>
    </location>
</feature>
<dbReference type="PANTHER" id="PTHR14932:SF1">
    <property type="entry name" value="RAB-LIKE PROTEIN 6"/>
    <property type="match status" value="1"/>
</dbReference>
<reference evidence="2 3" key="1">
    <citation type="submission" date="2024-04" db="EMBL/GenBank/DDBJ databases">
        <title>Tritrichomonas musculus Genome.</title>
        <authorList>
            <person name="Alves-Ferreira E."/>
            <person name="Grigg M."/>
            <person name="Lorenzi H."/>
            <person name="Galac M."/>
        </authorList>
    </citation>
    <scope>NUCLEOTIDE SEQUENCE [LARGE SCALE GENOMIC DNA]</scope>
    <source>
        <strain evidence="2 3">EAF2021</strain>
    </source>
</reference>
<dbReference type="EMBL" id="JAPFFF010000072">
    <property type="protein sequence ID" value="KAK8835935.1"/>
    <property type="molecule type" value="Genomic_DNA"/>
</dbReference>
<feature type="compositionally biased region" description="Basic and acidic residues" evidence="1">
    <location>
        <begin position="624"/>
        <end position="634"/>
    </location>
</feature>
<feature type="compositionally biased region" description="Acidic residues" evidence="1">
    <location>
        <begin position="576"/>
        <end position="585"/>
    </location>
</feature>
<dbReference type="PANTHER" id="PTHR14932">
    <property type="entry name" value="RAS GTPASE-RELATED"/>
    <property type="match status" value="1"/>
</dbReference>